<evidence type="ECO:0000313" key="1">
    <source>
        <dbReference type="EMBL" id="CCG88313.1"/>
    </source>
</evidence>
<dbReference type="Proteomes" id="UP000018217">
    <property type="component" value="Unassembled WGS sequence"/>
</dbReference>
<reference evidence="1 2" key="1">
    <citation type="journal article" date="2013" name="Syst. Appl. Microbiol.">
        <title>Phylogenetic position and virulence apparatus of the pear flower necrosis pathogen Erwinia piriflorinigrans CFBP 5888T as assessed by comparative genomics.</title>
        <authorList>
            <person name="Smits T.H."/>
            <person name="Rezzonico F."/>
            <person name="Lopez M.M."/>
            <person name="Blom J."/>
            <person name="Goesmann A."/>
            <person name="Frey J.E."/>
            <person name="Duffy B."/>
        </authorList>
    </citation>
    <scope>NUCLEOTIDE SEQUENCE [LARGE SCALE GENOMIC DNA]</scope>
    <source>
        <strain evidence="2">CFBP5888</strain>
    </source>
</reference>
<dbReference type="STRING" id="1161919.EPIR_2950"/>
<name>V5ZAB7_9GAMM</name>
<keyword evidence="2" id="KW-1185">Reference proteome</keyword>
<protein>
    <submittedName>
        <fullName evidence="1">Uncharacterized protein</fullName>
    </submittedName>
</protein>
<sequence length="64" mass="7308">MTLSNPYAGIIRIRFDGFFSAENVLFTVLYRLNGCSRRFNVLLAGQAIRHQHQGFPHPVENGLF</sequence>
<accession>V5ZAB7</accession>
<proteinExistence type="predicted"/>
<dbReference type="EMBL" id="CAHS01000017">
    <property type="protein sequence ID" value="CCG88313.1"/>
    <property type="molecule type" value="Genomic_DNA"/>
</dbReference>
<comment type="caution">
    <text evidence="1">The sequence shown here is derived from an EMBL/GenBank/DDBJ whole genome shotgun (WGS) entry which is preliminary data.</text>
</comment>
<evidence type="ECO:0000313" key="2">
    <source>
        <dbReference type="Proteomes" id="UP000018217"/>
    </source>
</evidence>
<organism evidence="1 2">
    <name type="scientific">Erwinia piriflorinigrans CFBP 5888</name>
    <dbReference type="NCBI Taxonomy" id="1161919"/>
    <lineage>
        <taxon>Bacteria</taxon>
        <taxon>Pseudomonadati</taxon>
        <taxon>Pseudomonadota</taxon>
        <taxon>Gammaproteobacteria</taxon>
        <taxon>Enterobacterales</taxon>
        <taxon>Erwiniaceae</taxon>
        <taxon>Erwinia</taxon>
    </lineage>
</organism>
<dbReference type="AlphaFoldDB" id="V5ZAB7"/>
<gene>
    <name evidence="1" type="ORF">EPIR_2950</name>
</gene>